<dbReference type="OrthoDB" id="9802898at2"/>
<keyword evidence="5" id="KW-0413">Isomerase</keyword>
<dbReference type="AlphaFoldDB" id="A0A4Y8ZW07"/>
<gene>
    <name evidence="7" type="ORF">E2493_07495</name>
</gene>
<sequence>MESERIVVAREEGVAHVELAREDRFNAMDAAMFEALGETFRALGSDPAVRAIVLSARGRHFTAGIDLHYASGQLGVGGGEGDPGRAAEARLRHIDWLQDAFNAVENARPPVIAAVHGGCIGAGVDLASACDLRLAAAGAFFQVAEVDVAITADLGTLQRLIHLIPSGIVRELAYTGRRMEAEEALRLGLVNRVEPDRDSLVAAALELAGVIAAKSPLAVVGAKRSLNYSRGRPVEEGLRQVGLWNAATLVGADLAEALEARLAKRDPRFADLDP</sequence>
<keyword evidence="4" id="KW-0443">Lipid metabolism</keyword>
<comment type="similarity">
    <text evidence="2 6">Belongs to the enoyl-CoA hydratase/isomerase family.</text>
</comment>
<dbReference type="Pfam" id="PF00378">
    <property type="entry name" value="ECH_1"/>
    <property type="match status" value="1"/>
</dbReference>
<accession>A0A4Y8ZW07</accession>
<dbReference type="Gene3D" id="3.90.226.10">
    <property type="entry name" value="2-enoyl-CoA Hydratase, Chain A, domain 1"/>
    <property type="match status" value="1"/>
</dbReference>
<dbReference type="Proteomes" id="UP000298213">
    <property type="component" value="Unassembled WGS sequence"/>
</dbReference>
<evidence type="ECO:0000256" key="1">
    <source>
        <dbReference type="ARBA" id="ARBA00005005"/>
    </source>
</evidence>
<dbReference type="SUPFAM" id="SSF52096">
    <property type="entry name" value="ClpP/crotonase"/>
    <property type="match status" value="1"/>
</dbReference>
<dbReference type="InterPro" id="IPR029045">
    <property type="entry name" value="ClpP/crotonase-like_dom_sf"/>
</dbReference>
<evidence type="ECO:0000313" key="7">
    <source>
        <dbReference type="EMBL" id="TFI58899.1"/>
    </source>
</evidence>
<dbReference type="Gene3D" id="1.10.12.10">
    <property type="entry name" value="Lyase 2-enoyl-coa Hydratase, Chain A, domain 2"/>
    <property type="match status" value="1"/>
</dbReference>
<protein>
    <submittedName>
        <fullName evidence="7">Enoyl-CoA hydratase</fullName>
    </submittedName>
</protein>
<dbReference type="RefSeq" id="WP_135085315.1">
    <property type="nucleotide sequence ID" value="NZ_SPDV01000011.1"/>
</dbReference>
<dbReference type="UniPathway" id="UPA00659"/>
<evidence type="ECO:0000313" key="8">
    <source>
        <dbReference type="Proteomes" id="UP000298213"/>
    </source>
</evidence>
<dbReference type="InterPro" id="IPR045002">
    <property type="entry name" value="Ech1-like"/>
</dbReference>
<keyword evidence="8" id="KW-1185">Reference proteome</keyword>
<evidence type="ECO:0000256" key="3">
    <source>
        <dbReference type="ARBA" id="ARBA00022832"/>
    </source>
</evidence>
<evidence type="ECO:0000256" key="4">
    <source>
        <dbReference type="ARBA" id="ARBA00023098"/>
    </source>
</evidence>
<dbReference type="InterPro" id="IPR001753">
    <property type="entry name" value="Enoyl-CoA_hydra/iso"/>
</dbReference>
<dbReference type="PANTHER" id="PTHR43149">
    <property type="entry name" value="ENOYL-COA HYDRATASE"/>
    <property type="match status" value="1"/>
</dbReference>
<dbReference type="CDD" id="cd06558">
    <property type="entry name" value="crotonase-like"/>
    <property type="match status" value="1"/>
</dbReference>
<comment type="caution">
    <text evidence="7">The sequence shown here is derived from an EMBL/GenBank/DDBJ whole genome shotgun (WGS) entry which is preliminary data.</text>
</comment>
<name>A0A4Y8ZW07_9SPHN</name>
<comment type="pathway">
    <text evidence="1">Lipid metabolism; fatty acid beta-oxidation.</text>
</comment>
<reference evidence="7 8" key="1">
    <citation type="submission" date="2019-03" db="EMBL/GenBank/DDBJ databases">
        <title>Genome sequence of Sphingomonas sp. 17J27-24.</title>
        <authorList>
            <person name="Kim M."/>
            <person name="Maeng S."/>
            <person name="Sathiyaraj S."/>
        </authorList>
    </citation>
    <scope>NUCLEOTIDE SEQUENCE [LARGE SCALE GENOMIC DNA]</scope>
    <source>
        <strain evidence="7 8">17J27-24</strain>
    </source>
</reference>
<keyword evidence="3" id="KW-0276">Fatty acid metabolism</keyword>
<proteinExistence type="inferred from homology"/>
<organism evidence="7 8">
    <name type="scientific">Sphingomonas parva</name>
    <dbReference type="NCBI Taxonomy" id="2555898"/>
    <lineage>
        <taxon>Bacteria</taxon>
        <taxon>Pseudomonadati</taxon>
        <taxon>Pseudomonadota</taxon>
        <taxon>Alphaproteobacteria</taxon>
        <taxon>Sphingomonadales</taxon>
        <taxon>Sphingomonadaceae</taxon>
        <taxon>Sphingomonas</taxon>
    </lineage>
</organism>
<dbReference type="FunFam" id="1.10.12.10:FF:000004">
    <property type="entry name" value="Delta3,5-delta2,4-dienoyl-CoA isomerase"/>
    <property type="match status" value="1"/>
</dbReference>
<dbReference type="PANTHER" id="PTHR43149:SF1">
    <property type="entry name" value="DELTA(3,5)-DELTA(2,4)-DIENOYL-COA ISOMERASE, MITOCHONDRIAL"/>
    <property type="match status" value="1"/>
</dbReference>
<dbReference type="GO" id="GO:0006635">
    <property type="term" value="P:fatty acid beta-oxidation"/>
    <property type="evidence" value="ECO:0007669"/>
    <property type="project" value="UniProtKB-UniPathway"/>
</dbReference>
<evidence type="ECO:0000256" key="5">
    <source>
        <dbReference type="ARBA" id="ARBA00023235"/>
    </source>
</evidence>
<evidence type="ECO:0000256" key="2">
    <source>
        <dbReference type="ARBA" id="ARBA00005254"/>
    </source>
</evidence>
<dbReference type="PROSITE" id="PS00166">
    <property type="entry name" value="ENOYL_COA_HYDRATASE"/>
    <property type="match status" value="1"/>
</dbReference>
<evidence type="ECO:0000256" key="6">
    <source>
        <dbReference type="RuleBase" id="RU003707"/>
    </source>
</evidence>
<dbReference type="GO" id="GO:0051750">
    <property type="term" value="F:delta(3,5)-delta(2,4)-dienoyl-CoA isomerase activity"/>
    <property type="evidence" value="ECO:0007669"/>
    <property type="project" value="TreeGrafter"/>
</dbReference>
<dbReference type="EMBL" id="SPDV01000011">
    <property type="protein sequence ID" value="TFI58899.1"/>
    <property type="molecule type" value="Genomic_DNA"/>
</dbReference>
<dbReference type="InterPro" id="IPR018376">
    <property type="entry name" value="Enoyl-CoA_hyd/isom_CS"/>
</dbReference>
<dbReference type="InterPro" id="IPR014748">
    <property type="entry name" value="Enoyl-CoA_hydra_C"/>
</dbReference>